<organism evidence="3 4">
    <name type="scientific">Apodospora peruviana</name>
    <dbReference type="NCBI Taxonomy" id="516989"/>
    <lineage>
        <taxon>Eukaryota</taxon>
        <taxon>Fungi</taxon>
        <taxon>Dikarya</taxon>
        <taxon>Ascomycota</taxon>
        <taxon>Pezizomycotina</taxon>
        <taxon>Sordariomycetes</taxon>
        <taxon>Sordariomycetidae</taxon>
        <taxon>Sordariales</taxon>
        <taxon>Lasiosphaeriaceae</taxon>
        <taxon>Apodospora</taxon>
    </lineage>
</organism>
<feature type="transmembrane region" description="Helical" evidence="2">
    <location>
        <begin position="179"/>
        <end position="202"/>
    </location>
</feature>
<feature type="compositionally biased region" description="Low complexity" evidence="1">
    <location>
        <begin position="337"/>
        <end position="362"/>
    </location>
</feature>
<keyword evidence="4" id="KW-1185">Reference proteome</keyword>
<feature type="compositionally biased region" description="Pro residues" evidence="1">
    <location>
        <begin position="276"/>
        <end position="285"/>
    </location>
</feature>
<feature type="transmembrane region" description="Helical" evidence="2">
    <location>
        <begin position="60"/>
        <end position="86"/>
    </location>
</feature>
<keyword evidence="2" id="KW-0472">Membrane</keyword>
<gene>
    <name evidence="3" type="ORF">B0H66DRAFT_616894</name>
</gene>
<accession>A0AAE0IKK7</accession>
<dbReference type="Proteomes" id="UP001283341">
    <property type="component" value="Unassembled WGS sequence"/>
</dbReference>
<reference evidence="3" key="1">
    <citation type="journal article" date="2023" name="Mol. Phylogenet. Evol.">
        <title>Genome-scale phylogeny and comparative genomics of the fungal order Sordariales.</title>
        <authorList>
            <person name="Hensen N."/>
            <person name="Bonometti L."/>
            <person name="Westerberg I."/>
            <person name="Brannstrom I.O."/>
            <person name="Guillou S."/>
            <person name="Cros-Aarteil S."/>
            <person name="Calhoun S."/>
            <person name="Haridas S."/>
            <person name="Kuo A."/>
            <person name="Mondo S."/>
            <person name="Pangilinan J."/>
            <person name="Riley R."/>
            <person name="LaButti K."/>
            <person name="Andreopoulos B."/>
            <person name="Lipzen A."/>
            <person name="Chen C."/>
            <person name="Yan M."/>
            <person name="Daum C."/>
            <person name="Ng V."/>
            <person name="Clum A."/>
            <person name="Steindorff A."/>
            <person name="Ohm R.A."/>
            <person name="Martin F."/>
            <person name="Silar P."/>
            <person name="Natvig D.O."/>
            <person name="Lalanne C."/>
            <person name="Gautier V."/>
            <person name="Ament-Velasquez S.L."/>
            <person name="Kruys A."/>
            <person name="Hutchinson M.I."/>
            <person name="Powell A.J."/>
            <person name="Barry K."/>
            <person name="Miller A.N."/>
            <person name="Grigoriev I.V."/>
            <person name="Debuchy R."/>
            <person name="Gladieux P."/>
            <person name="Hiltunen Thoren M."/>
            <person name="Johannesson H."/>
        </authorList>
    </citation>
    <scope>NUCLEOTIDE SEQUENCE</scope>
    <source>
        <strain evidence="3">CBS 118394</strain>
    </source>
</reference>
<name>A0AAE0IKK7_9PEZI</name>
<sequence>MFQAHYQQQSYPQQAYHDVQRRGSQGSYDSDSTRTSSKPSRWGSTRSKKKVRRHAPRKRWMWLALVAISFLFVAGAGGAVLSGILFSGIDDTGVLLQWFAQALVMFGSFLSLIYIPFHIRGARLGLQLRIGDKVLVYQHRIRAWAFVTLWAALGMWTVAIPVGAMVLKKLADRDEYAKGLILKLDMVFCALGFASTFTLCLIPSTAGATPFDLAWVKEMKPDSGKGSGMRGAGVIPKSFYAGSVAGSVLSGLALNGSTATSKSRRHDEDTLHMRPPRSPPPPPPIQMQMPAPSHLHLSRSSFGMGQSPILRKPVGEHPPYSHERPLSPIEEGGGFTRSASRVRSNRSGSSGSSGSNGSYWSGSEEEDRCSEDSYGKGTTHTATIPGEYPRE</sequence>
<evidence type="ECO:0000256" key="2">
    <source>
        <dbReference type="SAM" id="Phobius"/>
    </source>
</evidence>
<feature type="transmembrane region" description="Helical" evidence="2">
    <location>
        <begin position="143"/>
        <end position="167"/>
    </location>
</feature>
<feature type="compositionally biased region" description="Polar residues" evidence="1">
    <location>
        <begin position="22"/>
        <end position="45"/>
    </location>
</feature>
<dbReference type="AlphaFoldDB" id="A0AAE0IKK7"/>
<dbReference type="EMBL" id="JAUEDM010000002">
    <property type="protein sequence ID" value="KAK3326061.1"/>
    <property type="molecule type" value="Genomic_DNA"/>
</dbReference>
<evidence type="ECO:0000313" key="4">
    <source>
        <dbReference type="Proteomes" id="UP001283341"/>
    </source>
</evidence>
<proteinExistence type="predicted"/>
<keyword evidence="2" id="KW-0812">Transmembrane</keyword>
<feature type="region of interest" description="Disordered" evidence="1">
    <location>
        <begin position="256"/>
        <end position="391"/>
    </location>
</feature>
<feature type="region of interest" description="Disordered" evidence="1">
    <location>
        <begin position="22"/>
        <end position="53"/>
    </location>
</feature>
<reference evidence="3" key="2">
    <citation type="submission" date="2023-06" db="EMBL/GenBank/DDBJ databases">
        <authorList>
            <consortium name="Lawrence Berkeley National Laboratory"/>
            <person name="Haridas S."/>
            <person name="Hensen N."/>
            <person name="Bonometti L."/>
            <person name="Westerberg I."/>
            <person name="Brannstrom I.O."/>
            <person name="Guillou S."/>
            <person name="Cros-Aarteil S."/>
            <person name="Calhoun S."/>
            <person name="Kuo A."/>
            <person name="Mondo S."/>
            <person name="Pangilinan J."/>
            <person name="Riley R."/>
            <person name="Labutti K."/>
            <person name="Andreopoulos B."/>
            <person name="Lipzen A."/>
            <person name="Chen C."/>
            <person name="Yanf M."/>
            <person name="Daum C."/>
            <person name="Ng V."/>
            <person name="Clum A."/>
            <person name="Steindorff A."/>
            <person name="Ohm R."/>
            <person name="Martin F."/>
            <person name="Silar P."/>
            <person name="Natvig D."/>
            <person name="Lalanne C."/>
            <person name="Gautier V."/>
            <person name="Ament-Velasquez S.L."/>
            <person name="Kruys A."/>
            <person name="Hutchinson M.I."/>
            <person name="Powell A.J."/>
            <person name="Barry K."/>
            <person name="Miller A.N."/>
            <person name="Grigoriev I.V."/>
            <person name="Debuchy R."/>
            <person name="Gladieux P."/>
            <person name="Thoren M.H."/>
            <person name="Johannesson H."/>
        </authorList>
    </citation>
    <scope>NUCLEOTIDE SEQUENCE</scope>
    <source>
        <strain evidence="3">CBS 118394</strain>
    </source>
</reference>
<feature type="transmembrane region" description="Helical" evidence="2">
    <location>
        <begin position="98"/>
        <end position="119"/>
    </location>
</feature>
<protein>
    <submittedName>
        <fullName evidence="3">Uncharacterized protein</fullName>
    </submittedName>
</protein>
<comment type="caution">
    <text evidence="3">The sequence shown here is derived from an EMBL/GenBank/DDBJ whole genome shotgun (WGS) entry which is preliminary data.</text>
</comment>
<evidence type="ECO:0000313" key="3">
    <source>
        <dbReference type="EMBL" id="KAK3326061.1"/>
    </source>
</evidence>
<keyword evidence="2" id="KW-1133">Transmembrane helix</keyword>
<feature type="compositionally biased region" description="Basic and acidic residues" evidence="1">
    <location>
        <begin position="313"/>
        <end position="325"/>
    </location>
</feature>
<evidence type="ECO:0000256" key="1">
    <source>
        <dbReference type="SAM" id="MobiDB-lite"/>
    </source>
</evidence>